<accession>A0A0K0DLF3</accession>
<feature type="region of interest" description="Disordered" evidence="1">
    <location>
        <begin position="176"/>
        <end position="203"/>
    </location>
</feature>
<evidence type="ECO:0000256" key="1">
    <source>
        <dbReference type="SAM" id="MobiDB-lite"/>
    </source>
</evidence>
<dbReference type="WBParaSite" id="ACAC_0001242601-mRNA-1">
    <property type="protein sequence ID" value="ACAC_0001242601-mRNA-1"/>
    <property type="gene ID" value="ACAC_0001242601"/>
</dbReference>
<feature type="compositionally biased region" description="Polar residues" evidence="1">
    <location>
        <begin position="179"/>
        <end position="203"/>
    </location>
</feature>
<sequence length="354" mass="40142">MSSAQRSVLLALSSVSLAALFVWYIQSRRKSGPRQILGDDQTSINTRSEQERSAIKPTERSSHKIEEVGVSVDCGAEVIDENGFRYPQSSKNHFDDISNGCCFSFLPANFKRFTVGSQPNIVGSKDESLLAKTTEKKRSVEERCSEEKHAEPQAFSWSDEMEKCYTVEFKKKEEEQRQYENNVGNNGSADYATSDSPGLASQNSEWNGVSSLSVFFPVTHPPEPLCEFCPNSVLLAQSSLFLLFDEMYCNQLIVDVDVNAESSSRTRNQSNATVNECDNLYMDELRSCVHSALEFLDELQSRQPEMIRRTSIINRRETGVYLVANSEKTVRKELELCLYWFFFDMVFTLSLNLC</sequence>
<evidence type="ECO:0000256" key="2">
    <source>
        <dbReference type="SAM" id="Phobius"/>
    </source>
</evidence>
<keyword evidence="3" id="KW-1185">Reference proteome</keyword>
<feature type="region of interest" description="Disordered" evidence="1">
    <location>
        <begin position="35"/>
        <end position="62"/>
    </location>
</feature>
<reference evidence="3" key="1">
    <citation type="submission" date="2012-09" db="EMBL/GenBank/DDBJ databases">
        <authorList>
            <person name="Martin A.A."/>
        </authorList>
    </citation>
    <scope>NUCLEOTIDE SEQUENCE</scope>
</reference>
<feature type="transmembrane region" description="Helical" evidence="2">
    <location>
        <begin position="6"/>
        <end position="25"/>
    </location>
</feature>
<protein>
    <submittedName>
        <fullName evidence="4">RMDN2</fullName>
    </submittedName>
</protein>
<evidence type="ECO:0000313" key="3">
    <source>
        <dbReference type="Proteomes" id="UP000035642"/>
    </source>
</evidence>
<evidence type="ECO:0000313" key="4">
    <source>
        <dbReference type="WBParaSite" id="ACAC_0001242601-mRNA-1"/>
    </source>
</evidence>
<keyword evidence="2" id="KW-1133">Transmembrane helix</keyword>
<keyword evidence="2" id="KW-0472">Membrane</keyword>
<feature type="compositionally biased region" description="Basic and acidic residues" evidence="1">
    <location>
        <begin position="48"/>
        <end position="62"/>
    </location>
</feature>
<dbReference type="Proteomes" id="UP000035642">
    <property type="component" value="Unassembled WGS sequence"/>
</dbReference>
<keyword evidence="2" id="KW-0812">Transmembrane</keyword>
<dbReference type="AlphaFoldDB" id="A0A0K0DLF3"/>
<organism evidence="3 4">
    <name type="scientific">Angiostrongylus cantonensis</name>
    <name type="common">Rat lungworm</name>
    <dbReference type="NCBI Taxonomy" id="6313"/>
    <lineage>
        <taxon>Eukaryota</taxon>
        <taxon>Metazoa</taxon>
        <taxon>Ecdysozoa</taxon>
        <taxon>Nematoda</taxon>
        <taxon>Chromadorea</taxon>
        <taxon>Rhabditida</taxon>
        <taxon>Rhabditina</taxon>
        <taxon>Rhabditomorpha</taxon>
        <taxon>Strongyloidea</taxon>
        <taxon>Metastrongylidae</taxon>
        <taxon>Angiostrongylus</taxon>
    </lineage>
</organism>
<name>A0A0K0DLF3_ANGCA</name>
<reference evidence="4" key="2">
    <citation type="submission" date="2017-02" db="UniProtKB">
        <authorList>
            <consortium name="WormBaseParasite"/>
        </authorList>
    </citation>
    <scope>IDENTIFICATION</scope>
</reference>
<proteinExistence type="predicted"/>
<dbReference type="STRING" id="6313.A0A0K0DLF3"/>